<dbReference type="SUPFAM" id="SSF101941">
    <property type="entry name" value="NAC domain"/>
    <property type="match status" value="3"/>
</dbReference>
<organism evidence="8 9">
    <name type="scientific">Oryza rufipogon</name>
    <name type="common">Brownbeard rice</name>
    <name type="synonym">Asian wild rice</name>
    <dbReference type="NCBI Taxonomy" id="4529"/>
    <lineage>
        <taxon>Eukaryota</taxon>
        <taxon>Viridiplantae</taxon>
        <taxon>Streptophyta</taxon>
        <taxon>Embryophyta</taxon>
        <taxon>Tracheophyta</taxon>
        <taxon>Spermatophyta</taxon>
        <taxon>Magnoliopsida</taxon>
        <taxon>Liliopsida</taxon>
        <taxon>Poales</taxon>
        <taxon>Poaceae</taxon>
        <taxon>BOP clade</taxon>
        <taxon>Oryzoideae</taxon>
        <taxon>Oryzeae</taxon>
        <taxon>Oryzinae</taxon>
        <taxon>Oryza</taxon>
    </lineage>
</organism>
<dbReference type="InterPro" id="IPR036093">
    <property type="entry name" value="NAC_dom_sf"/>
</dbReference>
<feature type="compositionally biased region" description="Polar residues" evidence="6">
    <location>
        <begin position="660"/>
        <end position="669"/>
    </location>
</feature>
<evidence type="ECO:0000256" key="4">
    <source>
        <dbReference type="ARBA" id="ARBA00023163"/>
    </source>
</evidence>
<dbReference type="HOGENOM" id="CLU_018604_0_0_1"/>
<dbReference type="PANTHER" id="PTHR31744">
    <property type="entry name" value="PROTEIN CUP-SHAPED COTYLEDON 2-RELATED"/>
    <property type="match status" value="1"/>
</dbReference>
<sequence>MPSSGGAMPALPPGFRFHPTDEELIVHYLMNQAASVKCPVPIIAEVNIYKCNPWDLPGKALFGENEWYFFSPRDRKYPNGARPNRAAGSGYWKATGTDKSILSTPTSDNIGVKKALVFYKGKPPKGVKTDWIMHEYRLTGTSANSTTTTKQRRASSMTMRLDDWVLCRIHKKSNDFNSSDQHDQEPEESTVEQLEDIHDNNSSEQPPAPADMNNQQSDFQPMTAMSMSKSCSLTDLLNTIDCAALSQFLLDGSSDAIAEPPAPPSPLIYTTPHPNYQTLNYNINSNSSMPHAFESRLDHHDGYVNNYNVNGLRRKRMMACSATSFDDGSSSNDFVHAVVKKPQLLPSDSRGSGFGGGYCNQQLSETATGFQFQNGNLLSHPFPLNNHLQMHMVEPVKSELGSLFLPPGFRFHPTDAEVILNYLLEKFINPSFTSLPIHEVDLNKCEPWDLPTSMVETSTSLVKLEQDGSLFLPPGFRFHPTDAEVILSYLLQKFLNPSFTSLPIGEVDLNKCEPWDLPSKAKMGEKEWYFFSHKDMKYPTGMRTNRATKEGYWKATGKDREIFNLQPTSYGGSSNNKNNKQLVGMKKTLVFYMGRAPKGTKTNWVMHEFRLHANLHNDNPNLRLNPKDEWVVCKVFHKKGDDREAINKQQAQAAAVDQYSAGTPNNGSSVEAGDDDDDLFQLDSIIDPSIYFSNSSAANILSAPPNMSNSVVAANYGASTTTTGTASAGSFQQQPNYCSLINKSISSSNVSSWNNMPPPPPVAEGGVHGIGSSYSLQHQAAMVKALRDVIRLPNPLGMPQYKLDDAYLWDSS</sequence>
<evidence type="ECO:0000313" key="8">
    <source>
        <dbReference type="EnsemblPlants" id="ORUFI11G01500.1"/>
    </source>
</evidence>
<dbReference type="PANTHER" id="PTHR31744:SF62">
    <property type="entry name" value="NAC DOMAIN-CONTAINING PROTEIN 77"/>
    <property type="match status" value="1"/>
</dbReference>
<dbReference type="EnsemblPlants" id="ORUFI11G01500.1">
    <property type="protein sequence ID" value="ORUFI11G01500.1"/>
    <property type="gene ID" value="ORUFI11G01500"/>
</dbReference>
<keyword evidence="3" id="KW-0238">DNA-binding</keyword>
<evidence type="ECO:0000313" key="9">
    <source>
        <dbReference type="Proteomes" id="UP000008022"/>
    </source>
</evidence>
<feature type="domain" description="NAC" evidence="7">
    <location>
        <begin position="405"/>
        <end position="451"/>
    </location>
</feature>
<dbReference type="GO" id="GO:0005634">
    <property type="term" value="C:nucleus"/>
    <property type="evidence" value="ECO:0007669"/>
    <property type="project" value="UniProtKB-SubCell"/>
</dbReference>
<accession>A0A0E0R3L8</accession>
<feature type="compositionally biased region" description="Acidic residues" evidence="6">
    <location>
        <begin position="185"/>
        <end position="194"/>
    </location>
</feature>
<name>A0A0E0R3L8_ORYRU</name>
<dbReference type="GO" id="GO:0006355">
    <property type="term" value="P:regulation of DNA-templated transcription"/>
    <property type="evidence" value="ECO:0007669"/>
    <property type="project" value="InterPro"/>
</dbReference>
<dbReference type="GO" id="GO:0003677">
    <property type="term" value="F:DNA binding"/>
    <property type="evidence" value="ECO:0007669"/>
    <property type="project" value="UniProtKB-KW"/>
</dbReference>
<feature type="region of interest" description="Disordered" evidence="6">
    <location>
        <begin position="655"/>
        <end position="674"/>
    </location>
</feature>
<evidence type="ECO:0000256" key="1">
    <source>
        <dbReference type="ARBA" id="ARBA00004123"/>
    </source>
</evidence>
<evidence type="ECO:0000259" key="7">
    <source>
        <dbReference type="PROSITE" id="PS51005"/>
    </source>
</evidence>
<evidence type="ECO:0000256" key="5">
    <source>
        <dbReference type="ARBA" id="ARBA00023242"/>
    </source>
</evidence>
<dbReference type="GO" id="GO:0009791">
    <property type="term" value="P:post-embryonic development"/>
    <property type="evidence" value="ECO:0007669"/>
    <property type="project" value="UniProtKB-ARBA"/>
</dbReference>
<dbReference type="GO" id="GO:0048608">
    <property type="term" value="P:reproductive structure development"/>
    <property type="evidence" value="ECO:0007669"/>
    <property type="project" value="UniProtKB-ARBA"/>
</dbReference>
<keyword evidence="4" id="KW-0804">Transcription</keyword>
<keyword evidence="2" id="KW-0805">Transcription regulation</keyword>
<dbReference type="AlphaFoldDB" id="A0A0E0R3L8"/>
<dbReference type="FunFam" id="2.170.150.80:FF:000006">
    <property type="entry name" value="NAC domain-containing protein 100-like"/>
    <property type="match status" value="1"/>
</dbReference>
<proteinExistence type="predicted"/>
<dbReference type="eggNOG" id="ENOG502QSIY">
    <property type="taxonomic scope" value="Eukaryota"/>
</dbReference>
<keyword evidence="5" id="KW-0539">Nucleus</keyword>
<feature type="domain" description="NAC" evidence="7">
    <location>
        <begin position="472"/>
        <end position="638"/>
    </location>
</feature>
<evidence type="ECO:0000256" key="3">
    <source>
        <dbReference type="ARBA" id="ARBA00023125"/>
    </source>
</evidence>
<reference evidence="8" key="2">
    <citation type="submission" date="2015-06" db="UniProtKB">
        <authorList>
            <consortium name="EnsemblPlants"/>
        </authorList>
    </citation>
    <scope>IDENTIFICATION</scope>
</reference>
<dbReference type="Pfam" id="PF02365">
    <property type="entry name" value="NAM"/>
    <property type="match status" value="3"/>
</dbReference>
<dbReference type="Proteomes" id="UP000008022">
    <property type="component" value="Unassembled WGS sequence"/>
</dbReference>
<dbReference type="STRING" id="4529.A0A0E0R3L8"/>
<evidence type="ECO:0000256" key="2">
    <source>
        <dbReference type="ARBA" id="ARBA00023015"/>
    </source>
</evidence>
<reference evidence="9" key="1">
    <citation type="submission" date="2013-06" db="EMBL/GenBank/DDBJ databases">
        <authorList>
            <person name="Zhao Q."/>
        </authorList>
    </citation>
    <scope>NUCLEOTIDE SEQUENCE</scope>
    <source>
        <strain evidence="9">cv. W1943</strain>
    </source>
</reference>
<feature type="region of interest" description="Disordered" evidence="6">
    <location>
        <begin position="175"/>
        <end position="217"/>
    </location>
</feature>
<dbReference type="SMR" id="A0A0E0R3L8"/>
<dbReference type="Gramene" id="ORUFI11G01500.1">
    <property type="protein sequence ID" value="ORUFI11G01500.1"/>
    <property type="gene ID" value="ORUFI11G01500"/>
</dbReference>
<feature type="domain" description="NAC" evidence="7">
    <location>
        <begin position="11"/>
        <end position="172"/>
    </location>
</feature>
<comment type="subcellular location">
    <subcellularLocation>
        <location evidence="1">Nucleus</location>
    </subcellularLocation>
</comment>
<evidence type="ECO:0000256" key="6">
    <source>
        <dbReference type="SAM" id="MobiDB-lite"/>
    </source>
</evidence>
<keyword evidence="9" id="KW-1185">Reference proteome</keyword>
<dbReference type="InterPro" id="IPR003441">
    <property type="entry name" value="NAC-dom"/>
</dbReference>
<dbReference type="FunFam" id="2.170.150.80:FF:000005">
    <property type="entry name" value="NAC transcription factor 56"/>
    <property type="match status" value="1"/>
</dbReference>
<dbReference type="Gene3D" id="2.170.150.80">
    <property type="entry name" value="NAC domain"/>
    <property type="match status" value="2"/>
</dbReference>
<protein>
    <recommendedName>
        <fullName evidence="7">NAC domain-containing protein</fullName>
    </recommendedName>
</protein>
<dbReference type="PROSITE" id="PS51005">
    <property type="entry name" value="NAC"/>
    <property type="match status" value="3"/>
</dbReference>